<protein>
    <submittedName>
        <fullName evidence="1">Uncharacterized protein</fullName>
    </submittedName>
</protein>
<dbReference type="EMBL" id="AB750556">
    <property type="protein sequence ID" value="BAM62623.1"/>
    <property type="molecule type" value="Genomic_DNA"/>
</dbReference>
<name>K0J3V7_9ZZZZ</name>
<reference evidence="1" key="1">
    <citation type="submission" date="2012-09" db="EMBL/GenBank/DDBJ databases">
        <authorList>
            <person name="Elsaied H.E."/>
            <person name="Maruyama A."/>
        </authorList>
    </citation>
    <scope>NUCLEOTIDE SEQUENCE</scope>
</reference>
<feature type="non-terminal residue" evidence="1">
    <location>
        <position position="1"/>
    </location>
</feature>
<reference evidence="1" key="2">
    <citation type="journal article" date="2014" name="FEMS Microbiol. Ecol.">
        <title>Novel integrons and gene cassettes from a Cascadian submarine gas-hydrate-bearing core.</title>
        <authorList>
            <person name="Elsaied H."/>
            <person name="Stokes H.W."/>
            <person name="Yoshioka H."/>
            <person name="Mitani Y."/>
            <person name="Maruyama A."/>
        </authorList>
    </citation>
    <scope>NUCLEOTIDE SEQUENCE</scope>
</reference>
<dbReference type="AlphaFoldDB" id="K0J3V7"/>
<sequence length="172" mass="19282">VAETIPRWQVTKILQILFSSILLVSCAPRLPIFIQDVWVSEPPTVGKIVRLGIRVKSISDEENIIVTMNFPDTVAVIESPLRWEFGLKDNEEKAVFSDICVLESGSWLIDVGIASLYENGEMKYGDLRAIGVNSYPSEARVLLEKDITYSQAAETQRSNYEVVKASIDECSR</sequence>
<accession>K0J3V7</accession>
<evidence type="ECO:0000313" key="1">
    <source>
        <dbReference type="EMBL" id="BAM62623.1"/>
    </source>
</evidence>
<organism evidence="1">
    <name type="scientific">uncultured microorganism</name>
    <dbReference type="NCBI Taxonomy" id="358574"/>
    <lineage>
        <taxon>unclassified sequences</taxon>
        <taxon>environmental samples</taxon>
    </lineage>
</organism>
<proteinExistence type="predicted"/>